<name>A0AAV2N3H1_9HYME</name>
<dbReference type="EMBL" id="OZ034833">
    <property type="protein sequence ID" value="CAL1674616.1"/>
    <property type="molecule type" value="Genomic_DNA"/>
</dbReference>
<protein>
    <submittedName>
        <fullName evidence="1">Uncharacterized protein</fullName>
    </submittedName>
</protein>
<accession>A0AAV2N3H1</accession>
<evidence type="ECO:0000313" key="2">
    <source>
        <dbReference type="Proteomes" id="UP001497644"/>
    </source>
</evidence>
<sequence length="102" mass="11439">MFLCRNPPGISQWQRVHEDYRLPSVFKRLRVESLITRILAGEAFFLSNGASLIVTVRDSPPSRLIDHRYIIVARNSSSRGSSSVVPINAKEGNSAWDISLTL</sequence>
<proteinExistence type="predicted"/>
<gene>
    <name evidence="1" type="ORF">LPLAT_LOCUS1196</name>
</gene>
<dbReference type="Proteomes" id="UP001497644">
    <property type="component" value="Chromosome 10"/>
</dbReference>
<dbReference type="AlphaFoldDB" id="A0AAV2N3H1"/>
<evidence type="ECO:0000313" key="1">
    <source>
        <dbReference type="EMBL" id="CAL1674616.1"/>
    </source>
</evidence>
<organism evidence="1 2">
    <name type="scientific">Lasius platythorax</name>
    <dbReference type="NCBI Taxonomy" id="488582"/>
    <lineage>
        <taxon>Eukaryota</taxon>
        <taxon>Metazoa</taxon>
        <taxon>Ecdysozoa</taxon>
        <taxon>Arthropoda</taxon>
        <taxon>Hexapoda</taxon>
        <taxon>Insecta</taxon>
        <taxon>Pterygota</taxon>
        <taxon>Neoptera</taxon>
        <taxon>Endopterygota</taxon>
        <taxon>Hymenoptera</taxon>
        <taxon>Apocrita</taxon>
        <taxon>Aculeata</taxon>
        <taxon>Formicoidea</taxon>
        <taxon>Formicidae</taxon>
        <taxon>Formicinae</taxon>
        <taxon>Lasius</taxon>
        <taxon>Lasius</taxon>
    </lineage>
</organism>
<reference evidence="1" key="1">
    <citation type="submission" date="2024-04" db="EMBL/GenBank/DDBJ databases">
        <authorList>
            <consortium name="Molecular Ecology Group"/>
        </authorList>
    </citation>
    <scope>NUCLEOTIDE SEQUENCE</scope>
</reference>
<keyword evidence="2" id="KW-1185">Reference proteome</keyword>